<evidence type="ECO:0000313" key="2">
    <source>
        <dbReference type="Proteomes" id="UP000053268"/>
    </source>
</evidence>
<dbReference type="EMBL" id="KQ459011">
    <property type="protein sequence ID" value="KPJ04379.1"/>
    <property type="molecule type" value="Genomic_DNA"/>
</dbReference>
<reference evidence="1 2" key="1">
    <citation type="journal article" date="2015" name="Nat. Commun.">
        <title>Outbred genome sequencing and CRISPR/Cas9 gene editing in butterflies.</title>
        <authorList>
            <person name="Li X."/>
            <person name="Fan D."/>
            <person name="Zhang W."/>
            <person name="Liu G."/>
            <person name="Zhang L."/>
            <person name="Zhao L."/>
            <person name="Fang X."/>
            <person name="Chen L."/>
            <person name="Dong Y."/>
            <person name="Chen Y."/>
            <person name="Ding Y."/>
            <person name="Zhao R."/>
            <person name="Feng M."/>
            <person name="Zhu Y."/>
            <person name="Feng Y."/>
            <person name="Jiang X."/>
            <person name="Zhu D."/>
            <person name="Xiang H."/>
            <person name="Feng X."/>
            <person name="Li S."/>
            <person name="Wang J."/>
            <person name="Zhang G."/>
            <person name="Kronforst M.R."/>
            <person name="Wang W."/>
        </authorList>
    </citation>
    <scope>NUCLEOTIDE SEQUENCE [LARGE SCALE GENOMIC DNA]</scope>
    <source>
        <strain evidence="1">Ya'a_city_454_Px</strain>
        <tissue evidence="1">Whole body</tissue>
    </source>
</reference>
<dbReference type="Proteomes" id="UP000053268">
    <property type="component" value="Unassembled WGS sequence"/>
</dbReference>
<name>A0A194QG39_PAPXU</name>
<dbReference type="AlphaFoldDB" id="A0A194QG39"/>
<evidence type="ECO:0000313" key="1">
    <source>
        <dbReference type="EMBL" id="KPJ04379.1"/>
    </source>
</evidence>
<accession>A0A194QG39</accession>
<sequence length="79" mass="8373">MWWILRRAGLTGASFFSQSSGTNNNNAVKTAESESSLQVGILGSEPPCCDSNGAFSDAWGGGDLLSGIFVVKYQKHCSK</sequence>
<gene>
    <name evidence="1" type="ORF">RR46_01748</name>
</gene>
<proteinExistence type="predicted"/>
<organism evidence="1 2">
    <name type="scientific">Papilio xuthus</name>
    <name type="common">Asian swallowtail butterfly</name>
    <dbReference type="NCBI Taxonomy" id="66420"/>
    <lineage>
        <taxon>Eukaryota</taxon>
        <taxon>Metazoa</taxon>
        <taxon>Ecdysozoa</taxon>
        <taxon>Arthropoda</taxon>
        <taxon>Hexapoda</taxon>
        <taxon>Insecta</taxon>
        <taxon>Pterygota</taxon>
        <taxon>Neoptera</taxon>
        <taxon>Endopterygota</taxon>
        <taxon>Lepidoptera</taxon>
        <taxon>Glossata</taxon>
        <taxon>Ditrysia</taxon>
        <taxon>Papilionoidea</taxon>
        <taxon>Papilionidae</taxon>
        <taxon>Papilioninae</taxon>
        <taxon>Papilio</taxon>
    </lineage>
</organism>
<keyword evidence="2" id="KW-1185">Reference proteome</keyword>
<protein>
    <submittedName>
        <fullName evidence="1">Uncharacterized protein</fullName>
    </submittedName>
</protein>